<organism evidence="1 2">
    <name type="scientific">Bifidobacterium reuteri DSM 23975</name>
    <dbReference type="NCBI Taxonomy" id="1437610"/>
    <lineage>
        <taxon>Bacteria</taxon>
        <taxon>Bacillati</taxon>
        <taxon>Actinomycetota</taxon>
        <taxon>Actinomycetes</taxon>
        <taxon>Bifidobacteriales</taxon>
        <taxon>Bifidobacteriaceae</taxon>
        <taxon>Bifidobacterium</taxon>
    </lineage>
</organism>
<sequence length="92" mass="10484">MSVIEAATMEIENHGKHVSMPCSRTVYVEPMKLMTTVWQVCEHLDIPRLVLEHQPLGVPIVTEVRVRVKQLPYFIADHDDPLSIASYLPLYG</sequence>
<protein>
    <submittedName>
        <fullName evidence="1">Uncharacterized protein</fullName>
    </submittedName>
</protein>
<reference evidence="1 2" key="1">
    <citation type="submission" date="2014-03" db="EMBL/GenBank/DDBJ databases">
        <title>Genomics of Bifidobacteria.</title>
        <authorList>
            <person name="Ventura M."/>
            <person name="Milani C."/>
            <person name="Lugli G.A."/>
        </authorList>
    </citation>
    <scope>NUCLEOTIDE SEQUENCE [LARGE SCALE GENOMIC DNA]</scope>
    <source>
        <strain evidence="1 2">DSM 23975</strain>
    </source>
</reference>
<accession>A0A087CEI3</accession>
<dbReference type="AlphaFoldDB" id="A0A087CEI3"/>
<keyword evidence="2" id="KW-1185">Reference proteome</keyword>
<evidence type="ECO:0000313" key="2">
    <source>
        <dbReference type="Proteomes" id="UP000028984"/>
    </source>
</evidence>
<evidence type="ECO:0000313" key="1">
    <source>
        <dbReference type="EMBL" id="KFI81683.1"/>
    </source>
</evidence>
<comment type="caution">
    <text evidence="1">The sequence shown here is derived from an EMBL/GenBank/DDBJ whole genome shotgun (WGS) entry which is preliminary data.</text>
</comment>
<gene>
    <name evidence="1" type="ORF">BREU_2348</name>
</gene>
<name>A0A087CEI3_9BIFI</name>
<dbReference type="Proteomes" id="UP000028984">
    <property type="component" value="Unassembled WGS sequence"/>
</dbReference>
<proteinExistence type="predicted"/>
<dbReference type="EMBL" id="JGZK01000027">
    <property type="protein sequence ID" value="KFI81683.1"/>
    <property type="molecule type" value="Genomic_DNA"/>
</dbReference>